<accession>A0A381SIW0</accession>
<dbReference type="EMBL" id="UINC01003168">
    <property type="protein sequence ID" value="SVA03936.1"/>
    <property type="molecule type" value="Genomic_DNA"/>
</dbReference>
<dbReference type="InterPro" id="IPR036705">
    <property type="entry name" value="Ribosyl_crysJ1_sf"/>
</dbReference>
<protein>
    <recommendedName>
        <fullName evidence="2">ADP-ribosylglycohydrolase</fullName>
    </recommendedName>
</protein>
<dbReference type="InterPro" id="IPR005502">
    <property type="entry name" value="Ribosyl_crysJ1"/>
</dbReference>
<dbReference type="Gene3D" id="1.10.4080.10">
    <property type="entry name" value="ADP-ribosylation/Crystallin J1"/>
    <property type="match status" value="1"/>
</dbReference>
<evidence type="ECO:0000313" key="1">
    <source>
        <dbReference type="EMBL" id="SVA03936.1"/>
    </source>
</evidence>
<organism evidence="1">
    <name type="scientific">marine metagenome</name>
    <dbReference type="NCBI Taxonomy" id="408172"/>
    <lineage>
        <taxon>unclassified sequences</taxon>
        <taxon>metagenomes</taxon>
        <taxon>ecological metagenomes</taxon>
    </lineage>
</organism>
<proteinExistence type="predicted"/>
<evidence type="ECO:0008006" key="2">
    <source>
        <dbReference type="Google" id="ProtNLM"/>
    </source>
</evidence>
<dbReference type="Pfam" id="PF03747">
    <property type="entry name" value="ADP_ribosyl_GH"/>
    <property type="match status" value="1"/>
</dbReference>
<name>A0A381SIW0_9ZZZZ</name>
<reference evidence="1" key="1">
    <citation type="submission" date="2018-05" db="EMBL/GenBank/DDBJ databases">
        <authorList>
            <person name="Lanie J.A."/>
            <person name="Ng W.-L."/>
            <person name="Kazmierczak K.M."/>
            <person name="Andrzejewski T.M."/>
            <person name="Davidsen T.M."/>
            <person name="Wayne K.J."/>
            <person name="Tettelin H."/>
            <person name="Glass J.I."/>
            <person name="Rusch D."/>
            <person name="Podicherti R."/>
            <person name="Tsui H.-C.T."/>
            <person name="Winkler M.E."/>
        </authorList>
    </citation>
    <scope>NUCLEOTIDE SEQUENCE</scope>
</reference>
<dbReference type="AlphaFoldDB" id="A0A381SIW0"/>
<gene>
    <name evidence="1" type="ORF">METZ01_LOCUS56790</name>
</gene>
<dbReference type="SUPFAM" id="SSF101478">
    <property type="entry name" value="ADP-ribosylglycohydrolase"/>
    <property type="match status" value="1"/>
</dbReference>
<sequence length="359" mass="40171">MEKLMDIEKRITAAWQGRISGCLLGKPVEGLSMREGQENLNNFLNEAQSLPLRDYINYVEHDYIRGVNKKCMKGKIEKAEIDDDITYTVLCLMMLERYGLELKSEDVARTWLNLLPAGATFTAEREAYLNILKYADMEFQFGGPKKFEISDINDNKYNDWIGAQIRIDLYGWVLPGKPGLAAHLARQDAMLSHRRNGVECSAFIAALGALIPSHKDKLSAIEAALEFIDKSTETFEAVQLGIENKNKDFTPIAEKYKDMSPVHSLNNLALTVWAFLSFEDYDAAVGEAVTAGWDTDCNGATVGGLMGLHQSEIPSKWHEPWQGRVCTAISGLGELALEDLVNRTTSLVTKFSEFEDKKS</sequence>